<sequence>MHVFAKSISYFTMVPRGKKGVNDRFYHLHAQAGTLAYSLLTSIITSAILR</sequence>
<keyword evidence="1" id="KW-0812">Transmembrane</keyword>
<reference evidence="2 3" key="1">
    <citation type="submission" date="2023-02" db="EMBL/GenBank/DDBJ databases">
        <title>Dictyobacter halimunensis sp. nov., a new member of the class Ktedonobacteria from forest soil in a geothermal area.</title>
        <authorList>
            <person name="Rachmania M.K."/>
            <person name="Ningsih F."/>
            <person name="Sakai Y."/>
            <person name="Yabe S."/>
            <person name="Yokota A."/>
            <person name="Sjamsuridzal W."/>
        </authorList>
    </citation>
    <scope>NUCLEOTIDE SEQUENCE [LARGE SCALE GENOMIC DNA]</scope>
    <source>
        <strain evidence="2 3">S3.2.2.5</strain>
    </source>
</reference>
<evidence type="ECO:0000313" key="2">
    <source>
        <dbReference type="EMBL" id="GLV54205.1"/>
    </source>
</evidence>
<feature type="transmembrane region" description="Helical" evidence="1">
    <location>
        <begin position="28"/>
        <end position="49"/>
    </location>
</feature>
<keyword evidence="3" id="KW-1185">Reference proteome</keyword>
<keyword evidence="1" id="KW-1133">Transmembrane helix</keyword>
<organism evidence="2 3">
    <name type="scientific">Dictyobacter halimunensis</name>
    <dbReference type="NCBI Taxonomy" id="3026934"/>
    <lineage>
        <taxon>Bacteria</taxon>
        <taxon>Bacillati</taxon>
        <taxon>Chloroflexota</taxon>
        <taxon>Ktedonobacteria</taxon>
        <taxon>Ktedonobacterales</taxon>
        <taxon>Dictyobacteraceae</taxon>
        <taxon>Dictyobacter</taxon>
    </lineage>
</organism>
<name>A0ABQ6FJ78_9CHLR</name>
<accession>A0ABQ6FJ78</accession>
<protein>
    <submittedName>
        <fullName evidence="2">Uncharacterized protein</fullName>
    </submittedName>
</protein>
<dbReference type="Proteomes" id="UP001344906">
    <property type="component" value="Unassembled WGS sequence"/>
</dbReference>
<dbReference type="EMBL" id="BSRI01000001">
    <property type="protein sequence ID" value="GLV54205.1"/>
    <property type="molecule type" value="Genomic_DNA"/>
</dbReference>
<evidence type="ECO:0000313" key="3">
    <source>
        <dbReference type="Proteomes" id="UP001344906"/>
    </source>
</evidence>
<evidence type="ECO:0000256" key="1">
    <source>
        <dbReference type="SAM" id="Phobius"/>
    </source>
</evidence>
<keyword evidence="1" id="KW-0472">Membrane</keyword>
<proteinExistence type="predicted"/>
<gene>
    <name evidence="2" type="ORF">KDH_10530</name>
</gene>
<comment type="caution">
    <text evidence="2">The sequence shown here is derived from an EMBL/GenBank/DDBJ whole genome shotgun (WGS) entry which is preliminary data.</text>
</comment>